<dbReference type="AlphaFoldDB" id="A0A5C6RPM4"/>
<dbReference type="OrthoDB" id="9922963at2"/>
<dbReference type="InterPro" id="IPR011990">
    <property type="entry name" value="TPR-like_helical_dom_sf"/>
</dbReference>
<protein>
    <submittedName>
        <fullName evidence="2">Uncharacterized protein</fullName>
    </submittedName>
</protein>
<keyword evidence="1" id="KW-0732">Signal</keyword>
<organism evidence="2 3">
    <name type="scientific">Phaeodactylibacter luteus</name>
    <dbReference type="NCBI Taxonomy" id="1564516"/>
    <lineage>
        <taxon>Bacteria</taxon>
        <taxon>Pseudomonadati</taxon>
        <taxon>Bacteroidota</taxon>
        <taxon>Saprospiria</taxon>
        <taxon>Saprospirales</taxon>
        <taxon>Haliscomenobacteraceae</taxon>
        <taxon>Phaeodactylibacter</taxon>
    </lineage>
</organism>
<feature type="chain" id="PRO_5022905160" evidence="1">
    <location>
        <begin position="25"/>
        <end position="594"/>
    </location>
</feature>
<evidence type="ECO:0000256" key="1">
    <source>
        <dbReference type="SAM" id="SignalP"/>
    </source>
</evidence>
<dbReference type="Gene3D" id="1.25.40.10">
    <property type="entry name" value="Tetratricopeptide repeat domain"/>
    <property type="match status" value="1"/>
</dbReference>
<gene>
    <name evidence="2" type="ORF">FRY97_09315</name>
</gene>
<evidence type="ECO:0000313" key="3">
    <source>
        <dbReference type="Proteomes" id="UP000321580"/>
    </source>
</evidence>
<dbReference type="EMBL" id="VOOR01000016">
    <property type="protein sequence ID" value="TXB63362.1"/>
    <property type="molecule type" value="Genomic_DNA"/>
</dbReference>
<dbReference type="SUPFAM" id="SSF48452">
    <property type="entry name" value="TPR-like"/>
    <property type="match status" value="1"/>
</dbReference>
<name>A0A5C6RPM4_9BACT</name>
<dbReference type="RefSeq" id="WP_147167180.1">
    <property type="nucleotide sequence ID" value="NZ_VOOR01000016.1"/>
</dbReference>
<reference evidence="2 3" key="1">
    <citation type="submission" date="2019-08" db="EMBL/GenBank/DDBJ databases">
        <title>Genome of Phaeodactylibacter luteus.</title>
        <authorList>
            <person name="Bowman J.P."/>
        </authorList>
    </citation>
    <scope>NUCLEOTIDE SEQUENCE [LARGE SCALE GENOMIC DNA]</scope>
    <source>
        <strain evidence="2 3">KCTC 42180</strain>
    </source>
</reference>
<sequence>MRLTKKTVLLLLVPFVFASAAAQSAQDLLNLAEQLTAGGKYDESNEQLSALYAAFPNRYYDLSIAYELESYNHLMQGELYKAAAANEASRNIRFRIMPEMLGLNDLQDGRIALAEGRWQDALLAADRAWEYPYIDDPLIPAEISILQAGAFRVGMQLKQAEAAILYAEGVMDIYGAIEGEGYRLQSAYWKEKAALAYENHNWGDAELAYRQVLAVSPAGDDAALLSLGKVLEEQGRYQGARSVWEPLLESDDQQIAFQAAIELAEGNPGQARRYLSRAQQVSELAFQQKSEEGKPGVSAQEKARYAKLMAEAILQESAPDWGQVYQYALQGLGWTEEAGHILPDTLGSALTEYALLACAETGGQEQAEAGWLLLQRLHPAAAAGFPESELENWQAQLGEEDALLAAYSSGRVQLAIALTRTEAFIYSTSLPQWEACLESLYQASSPSEYMEMGQLLFEQWLAPSKSLWEGQRRLLVYAGGETAGIPFAGLPVGKEARGAFHRLPYLGRTTDVAYLRHLYQPRLPEQVFRLKADNGVALPPVQIGVAHLVGWDGALPGAGTYQELAHWAGQELRQKMKKKRTAQPSEWLGLKLFF</sequence>
<proteinExistence type="predicted"/>
<comment type="caution">
    <text evidence="2">The sequence shown here is derived from an EMBL/GenBank/DDBJ whole genome shotgun (WGS) entry which is preliminary data.</text>
</comment>
<feature type="signal peptide" evidence="1">
    <location>
        <begin position="1"/>
        <end position="24"/>
    </location>
</feature>
<keyword evidence="3" id="KW-1185">Reference proteome</keyword>
<dbReference type="Proteomes" id="UP000321580">
    <property type="component" value="Unassembled WGS sequence"/>
</dbReference>
<accession>A0A5C6RPM4</accession>
<evidence type="ECO:0000313" key="2">
    <source>
        <dbReference type="EMBL" id="TXB63362.1"/>
    </source>
</evidence>